<proteinExistence type="predicted"/>
<evidence type="ECO:0008006" key="3">
    <source>
        <dbReference type="Google" id="ProtNLM"/>
    </source>
</evidence>
<dbReference type="Proteomes" id="UP000481643">
    <property type="component" value="Unassembled WGS sequence"/>
</dbReference>
<protein>
    <recommendedName>
        <fullName evidence="3">Dinitrogenase iron-molybdenum cofactor biosynthesis domain-containing protein</fullName>
    </recommendedName>
</protein>
<sequence>MIVTADFFRRTVMSTIAPQLPDREGLIGVLVSRTRKKNVLSPFFAKADGLLIVDPITHAIEFQKNDERTSGSICALILASGAKRLVCGFIAKPERDRLSELGIDIRLGSCASRVESLVRQFATLPTA</sequence>
<accession>A0A6L3Y6D7</accession>
<name>A0A6L3Y6D7_9HYPH</name>
<dbReference type="InterPro" id="IPR036105">
    <property type="entry name" value="DiNase_FeMo-co_biosyn_sf"/>
</dbReference>
<dbReference type="AlphaFoldDB" id="A0A6L3Y6D7"/>
<reference evidence="1 2" key="1">
    <citation type="submission" date="2019-09" db="EMBL/GenBank/DDBJ databases">
        <title>Taxonomic organization of the family Brucellaceae based on a phylogenomic approach.</title>
        <authorList>
            <person name="Leclercq S."/>
            <person name="Cloeckaert A."/>
            <person name="Zygmunt M.S."/>
        </authorList>
    </citation>
    <scope>NUCLEOTIDE SEQUENCE [LARGE SCALE GENOMIC DNA]</scope>
    <source>
        <strain evidence="1 2">WS1830</strain>
    </source>
</reference>
<evidence type="ECO:0000313" key="1">
    <source>
        <dbReference type="EMBL" id="KAB2677559.1"/>
    </source>
</evidence>
<dbReference type="EMBL" id="WBVX01000039">
    <property type="protein sequence ID" value="KAB2677559.1"/>
    <property type="molecule type" value="Genomic_DNA"/>
</dbReference>
<gene>
    <name evidence="1" type="ORF">F9L08_25030</name>
</gene>
<dbReference type="RefSeq" id="WP_151653667.1">
    <property type="nucleotide sequence ID" value="NZ_WBVX01000039.1"/>
</dbReference>
<organism evidence="1 2">
    <name type="scientific">Brucella tritici</name>
    <dbReference type="NCBI Taxonomy" id="94626"/>
    <lineage>
        <taxon>Bacteria</taxon>
        <taxon>Pseudomonadati</taxon>
        <taxon>Pseudomonadota</taxon>
        <taxon>Alphaproteobacteria</taxon>
        <taxon>Hyphomicrobiales</taxon>
        <taxon>Brucellaceae</taxon>
        <taxon>Brucella/Ochrobactrum group</taxon>
        <taxon>Brucella</taxon>
    </lineage>
</organism>
<dbReference type="SUPFAM" id="SSF53146">
    <property type="entry name" value="Nitrogenase accessory factor-like"/>
    <property type="match status" value="1"/>
</dbReference>
<evidence type="ECO:0000313" key="2">
    <source>
        <dbReference type="Proteomes" id="UP000481643"/>
    </source>
</evidence>
<comment type="caution">
    <text evidence="1">The sequence shown here is derived from an EMBL/GenBank/DDBJ whole genome shotgun (WGS) entry which is preliminary data.</text>
</comment>
<dbReference type="Gene3D" id="3.30.420.130">
    <property type="entry name" value="Dinitrogenase iron-molybdenum cofactor biosynthesis domain"/>
    <property type="match status" value="1"/>
</dbReference>